<dbReference type="InterPro" id="IPR009273">
    <property type="entry name" value="DUF930"/>
</dbReference>
<gene>
    <name evidence="2" type="ORF">PYH38_002065</name>
</gene>
<reference evidence="2 3" key="1">
    <citation type="submission" date="2023-03" db="EMBL/GenBank/DDBJ databases">
        <authorList>
            <person name="Kaur S."/>
            <person name="Espinosa-Saiz D."/>
            <person name="Velazquez E."/>
            <person name="Menendez E."/>
            <person name="diCenzo G.C."/>
        </authorList>
    </citation>
    <scope>NUCLEOTIDE SEQUENCE [LARGE SCALE GENOMIC DNA]</scope>
    <source>
        <strain evidence="2 3">LMG 27395</strain>
    </source>
</reference>
<proteinExistence type="predicted"/>
<sequence>MQLFARELWGETRWGLPTSVALHLAIAFLLLFRLPEEPPRPPEERNINVELVPPPKPEERPPQKRDKSTAERPRSQPQALESASAKPNREKPAPQLPPAAPKGIEGARPSETSPPQPSQTAGDARPALAELRADTEQTDKAPSVEKSSDAASALREASAGDKKPLPKVEKMDNAPEPAGVKLERQSSELVAARELYSEDSLSDPHVRQAIGQLPPKKRILQLCSIEALEQVRRQRPGAYPDMLVPYGPSGGFISKSALKANGGAFRSQAKWYDIDFRCEVDTDKLSVVSFSFAIGNLVPSDQWNARRLPTN</sequence>
<dbReference type="Proteomes" id="UP001235547">
    <property type="component" value="Chromosome 2"/>
</dbReference>
<feature type="compositionally biased region" description="Basic and acidic residues" evidence="1">
    <location>
        <begin position="158"/>
        <end position="173"/>
    </location>
</feature>
<evidence type="ECO:0000313" key="2">
    <source>
        <dbReference type="EMBL" id="WEX80608.1"/>
    </source>
</evidence>
<keyword evidence="3" id="KW-1185">Reference proteome</keyword>
<feature type="compositionally biased region" description="Basic and acidic residues" evidence="1">
    <location>
        <begin position="37"/>
        <end position="47"/>
    </location>
</feature>
<evidence type="ECO:0000313" key="3">
    <source>
        <dbReference type="Proteomes" id="UP001235547"/>
    </source>
</evidence>
<feature type="region of interest" description="Disordered" evidence="1">
    <location>
        <begin position="37"/>
        <end position="185"/>
    </location>
</feature>
<feature type="compositionally biased region" description="Basic and acidic residues" evidence="1">
    <location>
        <begin position="131"/>
        <end position="148"/>
    </location>
</feature>
<protein>
    <submittedName>
        <fullName evidence="2">DUF930 domain-containing protein</fullName>
    </submittedName>
</protein>
<feature type="compositionally biased region" description="Basic and acidic residues" evidence="1">
    <location>
        <begin position="56"/>
        <end position="74"/>
    </location>
</feature>
<name>A0ABY8CV56_9HYPH</name>
<dbReference type="RefSeq" id="WP_280731327.1">
    <property type="nucleotide sequence ID" value="NZ_CP120367.1"/>
</dbReference>
<dbReference type="Pfam" id="PF06059">
    <property type="entry name" value="DUF930"/>
    <property type="match status" value="1"/>
</dbReference>
<organism evidence="2 3">
    <name type="scientific">Sinorhizobium numidicum</name>
    <dbReference type="NCBI Taxonomy" id="680248"/>
    <lineage>
        <taxon>Bacteria</taxon>
        <taxon>Pseudomonadati</taxon>
        <taxon>Pseudomonadota</taxon>
        <taxon>Alphaproteobacteria</taxon>
        <taxon>Hyphomicrobiales</taxon>
        <taxon>Rhizobiaceae</taxon>
        <taxon>Sinorhizobium/Ensifer group</taxon>
        <taxon>Sinorhizobium</taxon>
    </lineage>
</organism>
<evidence type="ECO:0000256" key="1">
    <source>
        <dbReference type="SAM" id="MobiDB-lite"/>
    </source>
</evidence>
<accession>A0ABY8CV56</accession>
<dbReference type="EMBL" id="CP120370">
    <property type="protein sequence ID" value="WEX80608.1"/>
    <property type="molecule type" value="Genomic_DNA"/>
</dbReference>